<evidence type="ECO:0000313" key="4">
    <source>
        <dbReference type="EMBL" id="CAB4711381.1"/>
    </source>
</evidence>
<reference evidence="2" key="1">
    <citation type="submission" date="2020-05" db="EMBL/GenBank/DDBJ databases">
        <authorList>
            <person name="Chiriac C."/>
            <person name="Salcher M."/>
            <person name="Ghai R."/>
            <person name="Kavagutti S V."/>
        </authorList>
    </citation>
    <scope>NUCLEOTIDE SEQUENCE</scope>
</reference>
<dbReference type="GO" id="GO:1904680">
    <property type="term" value="F:peptide transmembrane transporter activity"/>
    <property type="evidence" value="ECO:0007669"/>
    <property type="project" value="TreeGrafter"/>
</dbReference>
<dbReference type="GO" id="GO:0015833">
    <property type="term" value="P:peptide transport"/>
    <property type="evidence" value="ECO:0007669"/>
    <property type="project" value="TreeGrafter"/>
</dbReference>
<evidence type="ECO:0000313" key="7">
    <source>
        <dbReference type="EMBL" id="CAB5016244.1"/>
    </source>
</evidence>
<dbReference type="EMBL" id="CAFBQG010000093">
    <property type="protein sequence ID" value="CAB5049724.1"/>
    <property type="molecule type" value="Genomic_DNA"/>
</dbReference>
<feature type="domain" description="Solute-binding protein family 5" evidence="1">
    <location>
        <begin position="100"/>
        <end position="501"/>
    </location>
</feature>
<dbReference type="InterPro" id="IPR030678">
    <property type="entry name" value="Peptide/Ni-bd"/>
</dbReference>
<dbReference type="EMBL" id="CAESAI010000009">
    <property type="protein sequence ID" value="CAB4335496.1"/>
    <property type="molecule type" value="Genomic_DNA"/>
</dbReference>
<dbReference type="EMBL" id="CAESAD010000001">
    <property type="protein sequence ID" value="CAB4330157.1"/>
    <property type="molecule type" value="Genomic_DNA"/>
</dbReference>
<dbReference type="PANTHER" id="PTHR30290:SF83">
    <property type="entry name" value="ABC TRANSPORTER SUBSTRATE-BINDING PROTEIN"/>
    <property type="match status" value="1"/>
</dbReference>
<evidence type="ECO:0000313" key="5">
    <source>
        <dbReference type="EMBL" id="CAB4752787.1"/>
    </source>
</evidence>
<dbReference type="Gene3D" id="3.10.105.10">
    <property type="entry name" value="Dipeptide-binding Protein, Domain 3"/>
    <property type="match status" value="1"/>
</dbReference>
<evidence type="ECO:0000259" key="1">
    <source>
        <dbReference type="Pfam" id="PF00496"/>
    </source>
</evidence>
<evidence type="ECO:0000313" key="3">
    <source>
        <dbReference type="EMBL" id="CAB4335496.1"/>
    </source>
</evidence>
<dbReference type="PIRSF" id="PIRSF002741">
    <property type="entry name" value="MppA"/>
    <property type="match status" value="1"/>
</dbReference>
<evidence type="ECO:0000313" key="8">
    <source>
        <dbReference type="EMBL" id="CAB5049724.1"/>
    </source>
</evidence>
<accession>A0A6J5YMH6</accession>
<organism evidence="2">
    <name type="scientific">freshwater metagenome</name>
    <dbReference type="NCBI Taxonomy" id="449393"/>
    <lineage>
        <taxon>unclassified sequences</taxon>
        <taxon>metagenomes</taxon>
        <taxon>ecological metagenomes</taxon>
    </lineage>
</organism>
<evidence type="ECO:0000313" key="6">
    <source>
        <dbReference type="EMBL" id="CAB4796757.1"/>
    </source>
</evidence>
<dbReference type="InterPro" id="IPR000914">
    <property type="entry name" value="SBP_5_dom"/>
</dbReference>
<sequence length="593" mass="64284">MKANTGLKFGLLAAVVLAFVPAVTGSTVLTNSPGGFNAGLTRAVGEGDTSGGLLRLGSSATCDSLDSAQTFDSWCLVVQRIFSRNLMSFAGKPGDKGLSVTPDLVVDLPVVNTDSTVWTYTLRDDVFWSDGTPVTSYDVKYAIQRLYDDSLQSPISLETLCLFTLCTKGVPDYKGPYVSPTEDLPAIITPDERTVTFNLTRPFSEFSRLLATPQFAPIQMARDIELRAAGSTYKTNPASNGPFVLAIDQSDALYSFTKNQFWTQESDGIRIPKVDAMSWKVFPDGDSTDRALINGEIDIKLNYGLAPLARDATLVSKENRALIDNPEMGFVNFLFVNPKVPPLDRAPCRDAIFYALDKLDLQAVRGGSASVAIAHSISPPTILGYDNSYNPYPSGSNESGNIKKARESLAQCGYPDGFQTKMSYVAIGIGKDIFLSVQKSLARVGIVVDPVEYGNFAEYFTTGIGSPDTMSTQKIGIAATGWGPDYSSALSFWAPLVDGRKIKSAANQNFAELNLDEINSLLDQLDAAATPAEAARLSKAIEKLVMNEAVYLPYGVDRLVLYRPRNLTDIYVQIALGNQYDIVNVGKLENPLK</sequence>
<gene>
    <name evidence="4" type="ORF">UFOPK2648_00914</name>
    <name evidence="5" type="ORF">UFOPK2824_00786</name>
    <name evidence="6" type="ORF">UFOPK3037_00346</name>
    <name evidence="3" type="ORF">UFOPK3406_00553</name>
    <name evidence="2" type="ORF">UFOPK3925_00094</name>
    <name evidence="7" type="ORF">UFOPK4097_00635</name>
    <name evidence="8" type="ORF">UFOPK4301_00818</name>
</gene>
<dbReference type="GO" id="GO:0043190">
    <property type="term" value="C:ATP-binding cassette (ABC) transporter complex"/>
    <property type="evidence" value="ECO:0007669"/>
    <property type="project" value="InterPro"/>
</dbReference>
<dbReference type="InterPro" id="IPR039424">
    <property type="entry name" value="SBP_5"/>
</dbReference>
<dbReference type="EMBL" id="CAEZYC010000049">
    <property type="protein sequence ID" value="CAB4711381.1"/>
    <property type="molecule type" value="Genomic_DNA"/>
</dbReference>
<dbReference type="PANTHER" id="PTHR30290">
    <property type="entry name" value="PERIPLASMIC BINDING COMPONENT OF ABC TRANSPORTER"/>
    <property type="match status" value="1"/>
</dbReference>
<name>A0A6J5YMH6_9ZZZZ</name>
<dbReference type="AlphaFoldDB" id="A0A6J5YMH6"/>
<evidence type="ECO:0000313" key="2">
    <source>
        <dbReference type="EMBL" id="CAB4330157.1"/>
    </source>
</evidence>
<proteinExistence type="predicted"/>
<dbReference type="EMBL" id="CAEZZD010000117">
    <property type="protein sequence ID" value="CAB4752787.1"/>
    <property type="molecule type" value="Genomic_DNA"/>
</dbReference>
<dbReference type="EMBL" id="CAFAAO010000003">
    <property type="protein sequence ID" value="CAB4796757.1"/>
    <property type="molecule type" value="Genomic_DNA"/>
</dbReference>
<dbReference type="EMBL" id="CAFBPK010000007">
    <property type="protein sequence ID" value="CAB5016244.1"/>
    <property type="molecule type" value="Genomic_DNA"/>
</dbReference>
<protein>
    <submittedName>
        <fullName evidence="2">Unannotated protein</fullName>
    </submittedName>
</protein>
<dbReference type="Gene3D" id="3.40.190.10">
    <property type="entry name" value="Periplasmic binding protein-like II"/>
    <property type="match status" value="1"/>
</dbReference>
<dbReference type="SUPFAM" id="SSF53850">
    <property type="entry name" value="Periplasmic binding protein-like II"/>
    <property type="match status" value="1"/>
</dbReference>
<dbReference type="Pfam" id="PF00496">
    <property type="entry name" value="SBP_bac_5"/>
    <property type="match status" value="1"/>
</dbReference>
<dbReference type="GO" id="GO:0042597">
    <property type="term" value="C:periplasmic space"/>
    <property type="evidence" value="ECO:0007669"/>
    <property type="project" value="UniProtKB-ARBA"/>
</dbReference>